<dbReference type="Proteomes" id="UP000187429">
    <property type="component" value="Unassembled WGS sequence"/>
</dbReference>
<dbReference type="EMBL" id="LSSM01001580">
    <property type="protein sequence ID" value="OMJ25762.1"/>
    <property type="molecule type" value="Genomic_DNA"/>
</dbReference>
<gene>
    <name evidence="2" type="ORF">AYI69_g4187</name>
</gene>
<dbReference type="AlphaFoldDB" id="A0A1R1YFS9"/>
<name>A0A1R1YFS9_9FUNG</name>
<protein>
    <submittedName>
        <fullName evidence="2">Uncharacterized protein</fullName>
    </submittedName>
</protein>
<feature type="region of interest" description="Disordered" evidence="1">
    <location>
        <begin position="618"/>
        <end position="664"/>
    </location>
</feature>
<feature type="region of interest" description="Disordered" evidence="1">
    <location>
        <begin position="185"/>
        <end position="211"/>
    </location>
</feature>
<feature type="compositionally biased region" description="Low complexity" evidence="1">
    <location>
        <begin position="192"/>
        <end position="211"/>
    </location>
</feature>
<keyword evidence="3" id="KW-1185">Reference proteome</keyword>
<proteinExistence type="predicted"/>
<evidence type="ECO:0000256" key="1">
    <source>
        <dbReference type="SAM" id="MobiDB-lite"/>
    </source>
</evidence>
<reference evidence="3" key="1">
    <citation type="submission" date="2017-01" db="EMBL/GenBank/DDBJ databases">
        <authorList>
            <person name="Wang Y."/>
            <person name="White M."/>
            <person name="Kvist S."/>
            <person name="Moncalvo J.-M."/>
        </authorList>
    </citation>
    <scope>NUCLEOTIDE SEQUENCE [LARGE SCALE GENOMIC DNA]</scope>
    <source>
        <strain evidence="3">ID-206-W2</strain>
    </source>
</reference>
<evidence type="ECO:0000313" key="3">
    <source>
        <dbReference type="Proteomes" id="UP000187429"/>
    </source>
</evidence>
<comment type="caution">
    <text evidence="2">The sequence shown here is derived from an EMBL/GenBank/DDBJ whole genome shotgun (WGS) entry which is preliminary data.</text>
</comment>
<feature type="compositionally biased region" description="Polar residues" evidence="1">
    <location>
        <begin position="618"/>
        <end position="627"/>
    </location>
</feature>
<organism evidence="2 3">
    <name type="scientific">Smittium culicis</name>
    <dbReference type="NCBI Taxonomy" id="133412"/>
    <lineage>
        <taxon>Eukaryota</taxon>
        <taxon>Fungi</taxon>
        <taxon>Fungi incertae sedis</taxon>
        <taxon>Zoopagomycota</taxon>
        <taxon>Kickxellomycotina</taxon>
        <taxon>Harpellomycetes</taxon>
        <taxon>Harpellales</taxon>
        <taxon>Legeriomycetaceae</taxon>
        <taxon>Smittium</taxon>
    </lineage>
</organism>
<evidence type="ECO:0000313" key="2">
    <source>
        <dbReference type="EMBL" id="OMJ25762.1"/>
    </source>
</evidence>
<feature type="compositionally biased region" description="Polar residues" evidence="1">
    <location>
        <begin position="639"/>
        <end position="651"/>
    </location>
</feature>
<sequence length="664" mass="74768">MDQIPEAQTAGSQEQLKVLTEMLQQLLCEKERNQDQELTEALPSIEEDFFLLPLAEEERKIAIHSCPKTSSMNYIPPPLNDSASSTVKKAVSATYGIRLALAQATRPIDYYVHRRFQESSRINTKEDHGVIFASTMRELELPGKPTQLVESDTKPLMDQEALDALIAKKPATKCQRIQLFHKLQQNTTSKDSYSSNSVTAPSTSTATSAEAVSSNKTIDRLSNFRGRGRGRPEKFYGQSILTPSQEIHREDTSQGFWILQPLKSEPARRGTEFQDRNSQFHLQNDSKLGLADIHGPLGRIHAYLNSQHVQKIASLTLEWSLFPIFCDTIRAVVETTAIYQDSAASSEMGQVQWDSISCLPGSETKSTANKDSGLSTRGKQITECWKNYIEMSCKLHRKNPSDFDRPATLTPYAPPTSGTLELLPEDDEIMDVDGHFDETCHPETIFLEEQADDMERALIIARDTRIGSVIRFQRLSMGNSSGTSHAEECGWSLGVSLLRKHDHTSICKEVWRNEFPRIAQYSRTNMESLSENEHETPSYICSLGTHSSRCSEQINRTDRMVSFTREIQHFELDAWPTRFELVCIPAEQEVRGLLNLVPRYEGIRPERTEIQLMRMSNNDSGNANVEVSNLAPRPHGPVNLTTTPPASNNAHTRSEKRKVSALDK</sequence>
<accession>A0A1R1YFS9</accession>